<dbReference type="Proteomes" id="UP000294530">
    <property type="component" value="Unassembled WGS sequence"/>
</dbReference>
<accession>A0A976FH97</accession>
<dbReference type="EMBL" id="SHOA02000017">
    <property type="protein sequence ID" value="TDH66502.1"/>
    <property type="molecule type" value="Genomic_DNA"/>
</dbReference>
<reference evidence="2" key="2">
    <citation type="submission" date="2021-07" db="EMBL/GenBank/DDBJ databases">
        <authorList>
            <person name="Fletcher K."/>
        </authorList>
    </citation>
    <scope>NUCLEOTIDE SEQUENCE</scope>
    <source>
        <strain evidence="2">SF5</strain>
    </source>
</reference>
<dbReference type="KEGG" id="blac:94350750"/>
<evidence type="ECO:0000313" key="2">
    <source>
        <dbReference type="EMBL" id="TDH66504.1"/>
    </source>
</evidence>
<dbReference type="GeneID" id="94350750"/>
<reference evidence="2 3" key="1">
    <citation type="journal article" date="2021" name="Genome Biol.">
        <title>AFLAP: assembly-free linkage analysis pipeline using k-mers from genome sequencing data.</title>
        <authorList>
            <person name="Fletcher K."/>
            <person name="Zhang L."/>
            <person name="Gil J."/>
            <person name="Han R."/>
            <person name="Cavanaugh K."/>
            <person name="Michelmore R."/>
        </authorList>
    </citation>
    <scope>NUCLEOTIDE SEQUENCE [LARGE SCALE GENOMIC DNA]</scope>
    <source>
        <strain evidence="2 3">SF5</strain>
    </source>
</reference>
<proteinExistence type="predicted"/>
<dbReference type="RefSeq" id="XP_067816001.1">
    <property type="nucleotide sequence ID" value="XM_067965079.1"/>
</dbReference>
<dbReference type="OrthoDB" id="128868at2759"/>
<evidence type="ECO:0000313" key="1">
    <source>
        <dbReference type="EMBL" id="TDH66502.1"/>
    </source>
</evidence>
<dbReference type="EMBL" id="SHOA02000017">
    <property type="protein sequence ID" value="TDH66504.1"/>
    <property type="molecule type" value="Genomic_DNA"/>
</dbReference>
<gene>
    <name evidence="1" type="ORF">CCR75_007015</name>
    <name evidence="2" type="ORF">CCR75_007017</name>
</gene>
<comment type="caution">
    <text evidence="2">The sequence shown here is derived from an EMBL/GenBank/DDBJ whole genome shotgun (WGS) entry which is preliminary data.</text>
</comment>
<sequence length="118" mass="13178">MEITSQLMANMWTQYAAEQSAKTGSQDVDMSADPTSSYKFKSSVYTPEVSQEVRRQCQTPFGFPTQLRKPTAAETKNIKGLVKGSILCAKLLEFLKRICTNESLRLIQILSILKSKAP</sequence>
<protein>
    <submittedName>
        <fullName evidence="2">Uncharacterized protein</fullName>
    </submittedName>
</protein>
<organism evidence="2 3">
    <name type="scientific">Bremia lactucae</name>
    <name type="common">Lettuce downy mildew</name>
    <dbReference type="NCBI Taxonomy" id="4779"/>
    <lineage>
        <taxon>Eukaryota</taxon>
        <taxon>Sar</taxon>
        <taxon>Stramenopiles</taxon>
        <taxon>Oomycota</taxon>
        <taxon>Peronosporomycetes</taxon>
        <taxon>Peronosporales</taxon>
        <taxon>Peronosporaceae</taxon>
        <taxon>Bremia</taxon>
    </lineage>
</organism>
<keyword evidence="3" id="KW-1185">Reference proteome</keyword>
<name>A0A976FH97_BRELC</name>
<dbReference type="AlphaFoldDB" id="A0A976FH97"/>
<evidence type="ECO:0000313" key="3">
    <source>
        <dbReference type="Proteomes" id="UP000294530"/>
    </source>
</evidence>